<proteinExistence type="inferred from homology"/>
<comment type="function">
    <text evidence="4 5">Removes the 2'-phosphate from RNA via an intermediate in which the phosphate is ADP-ribosylated by NAD followed by a presumed transesterification to release the RNA and generate ADP-ribose 1''-2''-cyclic phosphate (APPR&gt;P). May function as an ADP-ribosylase.</text>
</comment>
<evidence type="ECO:0000256" key="4">
    <source>
        <dbReference type="ARBA" id="ARBA00025212"/>
    </source>
</evidence>
<protein>
    <recommendedName>
        <fullName evidence="5">Probable RNA 2'-phosphotransferase</fullName>
        <ecNumber evidence="5">2.7.1.-</ecNumber>
    </recommendedName>
</protein>
<keyword evidence="2 5" id="KW-0808">Transferase</keyword>
<evidence type="ECO:0000256" key="3">
    <source>
        <dbReference type="ARBA" id="ARBA00023027"/>
    </source>
</evidence>
<accession>A0ABX0PA40</accession>
<dbReference type="PANTHER" id="PTHR12684:SF2">
    <property type="entry name" value="TRNA 2'-PHOSPHOTRANSFERASE 1"/>
    <property type="match status" value="1"/>
</dbReference>
<dbReference type="SUPFAM" id="SSF56399">
    <property type="entry name" value="ADP-ribosylation"/>
    <property type="match status" value="1"/>
</dbReference>
<dbReference type="InterPro" id="IPR002745">
    <property type="entry name" value="Ptrans_KptA/Tpt1"/>
</dbReference>
<evidence type="ECO:0000256" key="1">
    <source>
        <dbReference type="ARBA" id="ARBA00009836"/>
    </source>
</evidence>
<dbReference type="NCBIfam" id="NF002014">
    <property type="entry name" value="PRK00819.1-4"/>
    <property type="match status" value="1"/>
</dbReference>
<dbReference type="InterPro" id="IPR022928">
    <property type="entry name" value="RNA_2'-PTrans_KptA"/>
</dbReference>
<dbReference type="Pfam" id="PF01885">
    <property type="entry name" value="PTS_2-RNA"/>
    <property type="match status" value="1"/>
</dbReference>
<dbReference type="Gene3D" id="1.10.10.970">
    <property type="entry name" value="RNA 2'-phosphotransferase, Tpt1/KptA family, N-terminal domain"/>
    <property type="match status" value="1"/>
</dbReference>
<evidence type="ECO:0000256" key="5">
    <source>
        <dbReference type="HAMAP-Rule" id="MF_00299"/>
    </source>
</evidence>
<evidence type="ECO:0000313" key="7">
    <source>
        <dbReference type="Proteomes" id="UP000716322"/>
    </source>
</evidence>
<keyword evidence="7" id="KW-1185">Reference proteome</keyword>
<reference evidence="6 7" key="1">
    <citation type="submission" date="2020-03" db="EMBL/GenBank/DDBJ databases">
        <title>Genome sequence of strain Massilia sp. TW-1.</title>
        <authorList>
            <person name="Chaudhary D.K."/>
        </authorList>
    </citation>
    <scope>NUCLEOTIDE SEQUENCE [LARGE SCALE GENOMIC DNA]</scope>
    <source>
        <strain evidence="6 7">TW-1</strain>
    </source>
</reference>
<dbReference type="HAMAP" id="MF_00299">
    <property type="entry name" value="KptA"/>
    <property type="match status" value="1"/>
</dbReference>
<comment type="caution">
    <text evidence="6">The sequence shown here is derived from an EMBL/GenBank/DDBJ whole genome shotgun (WGS) entry which is preliminary data.</text>
</comment>
<dbReference type="EMBL" id="JAAQOM010000005">
    <property type="protein sequence ID" value="NIA53907.1"/>
    <property type="molecule type" value="Genomic_DNA"/>
</dbReference>
<sequence>MTIMSRDAVVTTSKLLSYVLRHRPDSIGLQLDANGWADVDELLQRLAEHGKPVARDLLDRVVAENDKQRFAFDAQRARIRASQGHSIDVELGLEPVQPPDVLYHGTASRFVTSVLATGLRAGSRQHVHLSGDVDTARRVGTRHGVPVILRVDTARMRADGAVFYRSDNGVWLTGPVAPRYLRVLDGAGD</sequence>
<gene>
    <name evidence="5" type="primary">kptA</name>
    <name evidence="6" type="ORF">HAV22_09640</name>
</gene>
<organism evidence="6 7">
    <name type="scientific">Telluria antibiotica</name>
    <dbReference type="NCBI Taxonomy" id="2717319"/>
    <lineage>
        <taxon>Bacteria</taxon>
        <taxon>Pseudomonadati</taxon>
        <taxon>Pseudomonadota</taxon>
        <taxon>Betaproteobacteria</taxon>
        <taxon>Burkholderiales</taxon>
        <taxon>Oxalobacteraceae</taxon>
        <taxon>Telluria group</taxon>
        <taxon>Telluria</taxon>
    </lineage>
</organism>
<comment type="similarity">
    <text evidence="1 5">Belongs to the KptA/TPT1 family.</text>
</comment>
<dbReference type="Proteomes" id="UP000716322">
    <property type="component" value="Unassembled WGS sequence"/>
</dbReference>
<evidence type="ECO:0000313" key="6">
    <source>
        <dbReference type="EMBL" id="NIA53907.1"/>
    </source>
</evidence>
<dbReference type="InterPro" id="IPR042081">
    <property type="entry name" value="RNA_2'-PTrans_C"/>
</dbReference>
<dbReference type="RefSeq" id="WP_166858888.1">
    <property type="nucleotide sequence ID" value="NZ_JAAQOM010000005.1"/>
</dbReference>
<dbReference type="Gene3D" id="3.20.170.30">
    <property type="match status" value="1"/>
</dbReference>
<dbReference type="PANTHER" id="PTHR12684">
    <property type="entry name" value="PUTATIVE PHOSPHOTRANSFERASE"/>
    <property type="match status" value="1"/>
</dbReference>
<dbReference type="EC" id="2.7.1.-" evidence="5"/>
<name>A0ABX0PA40_9BURK</name>
<evidence type="ECO:0000256" key="2">
    <source>
        <dbReference type="ARBA" id="ARBA00022679"/>
    </source>
</evidence>
<keyword evidence="3 5" id="KW-0520">NAD</keyword>
<dbReference type="InterPro" id="IPR042080">
    <property type="entry name" value="RNA_2'-PTrans_N"/>
</dbReference>